<accession>A0A7C9JJL2</accession>
<dbReference type="InterPro" id="IPR004408">
    <property type="entry name" value="Biotin_CoA_COase_ligase"/>
</dbReference>
<dbReference type="InterPro" id="IPR045864">
    <property type="entry name" value="aa-tRNA-synth_II/BPL/LPL"/>
</dbReference>
<comment type="caution">
    <text evidence="3">The sequence shown here is derived from an EMBL/GenBank/DDBJ whole genome shotgun (WGS) entry which is preliminary data.</text>
</comment>
<gene>
    <name evidence="3" type="ORF">D1639_07965</name>
</gene>
<reference evidence="3" key="1">
    <citation type="submission" date="2018-08" db="EMBL/GenBank/DDBJ databases">
        <title>Murine metabolic-syndrome-specific gut microbial biobank.</title>
        <authorList>
            <person name="Liu C."/>
        </authorList>
    </citation>
    <scope>NUCLEOTIDE SEQUENCE [LARGE SCALE GENOMIC DNA]</scope>
    <source>
        <strain evidence="3">Z82</strain>
    </source>
</reference>
<sequence length="330" mass="33801">MFRVLCLDEVDSTNNVVKDALRSGEPEGLVVRAWRQSGGYGRQGRAWTSPLGGLYCSWLLRPDVPPEQLPTLSLVVGLAFRRVLASLAGANGGRVLVKWPNDVVLVGEGAGGSGASRSAAPSLVLARAGVEGCDSLPLRNRSGAADLLAPSRAANQDRSSLFPGSRSGGVCPLVSASAEIPAFSKLVGISLEAVGGGVCVGTGVNVVRPAGGAVSVGGKNVAGYVSDVAPSLAAEDAKRAVEAVFGAVADAVGLCYQQWLSGGFAGFLDEWNRCHALVGAAVRVEDRAGGLLAEGEVRRVDERGRLVVADRAGAEHAVSSGEAHVRRCGL</sequence>
<dbReference type="Gene3D" id="3.30.930.10">
    <property type="entry name" value="Bira Bifunctional Protein, Domain 2"/>
    <property type="match status" value="2"/>
</dbReference>
<dbReference type="GO" id="GO:0004077">
    <property type="term" value="F:biotin--[biotin carboxyl-carrier protein] ligase activity"/>
    <property type="evidence" value="ECO:0007669"/>
    <property type="project" value="UniProtKB-EC"/>
</dbReference>
<dbReference type="GO" id="GO:0005737">
    <property type="term" value="C:cytoplasm"/>
    <property type="evidence" value="ECO:0007669"/>
    <property type="project" value="TreeGrafter"/>
</dbReference>
<dbReference type="EC" id="6.3.4.15" evidence="3"/>
<evidence type="ECO:0000256" key="1">
    <source>
        <dbReference type="ARBA" id="ARBA00022598"/>
    </source>
</evidence>
<dbReference type="AlphaFoldDB" id="A0A7C9JJL2"/>
<protein>
    <submittedName>
        <fullName evidence="3">Biotin--[acetyl-CoA-carboxylase] ligase</fullName>
        <ecNumber evidence="3">6.3.4.15</ecNumber>
    </submittedName>
</protein>
<dbReference type="PANTHER" id="PTHR12835">
    <property type="entry name" value="BIOTIN PROTEIN LIGASE"/>
    <property type="match status" value="1"/>
</dbReference>
<dbReference type="InterPro" id="IPR004143">
    <property type="entry name" value="BPL_LPL_catalytic"/>
</dbReference>
<dbReference type="Pfam" id="PF03099">
    <property type="entry name" value="BPL_LplA_LipB"/>
    <property type="match status" value="1"/>
</dbReference>
<dbReference type="PANTHER" id="PTHR12835:SF5">
    <property type="entry name" value="BIOTIN--PROTEIN LIGASE"/>
    <property type="match status" value="1"/>
</dbReference>
<evidence type="ECO:0000259" key="2">
    <source>
        <dbReference type="Pfam" id="PF03099"/>
    </source>
</evidence>
<dbReference type="NCBIfam" id="TIGR00121">
    <property type="entry name" value="birA_ligase"/>
    <property type="match status" value="1"/>
</dbReference>
<name>A0A7C9JJL2_9BACT</name>
<dbReference type="Gene3D" id="2.30.30.100">
    <property type="match status" value="1"/>
</dbReference>
<organism evidence="3">
    <name type="scientific">Muribaculaceae bacterium Z82</name>
    <dbReference type="NCBI Taxonomy" id="2304548"/>
    <lineage>
        <taxon>Bacteria</taxon>
        <taxon>Pseudomonadati</taxon>
        <taxon>Bacteroidota</taxon>
        <taxon>Bacteroidia</taxon>
        <taxon>Bacteroidales</taxon>
        <taxon>Muribaculaceae</taxon>
    </lineage>
</organism>
<dbReference type="CDD" id="cd16442">
    <property type="entry name" value="BPL"/>
    <property type="match status" value="1"/>
</dbReference>
<dbReference type="SUPFAM" id="SSF55681">
    <property type="entry name" value="Class II aaRS and biotin synthetases"/>
    <property type="match status" value="1"/>
</dbReference>
<evidence type="ECO:0000313" key="3">
    <source>
        <dbReference type="EMBL" id="NBI34962.1"/>
    </source>
</evidence>
<feature type="domain" description="BPL/LPL catalytic" evidence="2">
    <location>
        <begin position="10"/>
        <end position="113"/>
    </location>
</feature>
<dbReference type="EMBL" id="QWKH01000059">
    <property type="protein sequence ID" value="NBI34962.1"/>
    <property type="molecule type" value="Genomic_DNA"/>
</dbReference>
<proteinExistence type="predicted"/>
<keyword evidence="1 3" id="KW-0436">Ligase</keyword>